<organism evidence="7 8">
    <name type="scientific">Sphingobacterium olei</name>
    <dbReference type="NCBI Taxonomy" id="2571155"/>
    <lineage>
        <taxon>Bacteria</taxon>
        <taxon>Pseudomonadati</taxon>
        <taxon>Bacteroidota</taxon>
        <taxon>Sphingobacteriia</taxon>
        <taxon>Sphingobacteriales</taxon>
        <taxon>Sphingobacteriaceae</taxon>
        <taxon>Sphingobacterium</taxon>
    </lineage>
</organism>
<gene>
    <name evidence="7" type="ORF">FAZ15_10860</name>
</gene>
<reference evidence="7 8" key="1">
    <citation type="submission" date="2019-04" db="EMBL/GenBank/DDBJ databases">
        <title>Sphingobacterium olei sp. nov., isolated from oil-contaminated soil.</title>
        <authorList>
            <person name="Liu B."/>
        </authorList>
    </citation>
    <scope>NUCLEOTIDE SEQUENCE [LARGE SCALE GENOMIC DNA]</scope>
    <source>
        <strain evidence="7 8">HAL-9</strain>
    </source>
</reference>
<evidence type="ECO:0000313" key="8">
    <source>
        <dbReference type="Proteomes" id="UP000306808"/>
    </source>
</evidence>
<evidence type="ECO:0000256" key="5">
    <source>
        <dbReference type="ARBA" id="ARBA00023136"/>
    </source>
</evidence>
<feature type="transmembrane region" description="Helical" evidence="6">
    <location>
        <begin position="39"/>
        <end position="58"/>
    </location>
</feature>
<feature type="transmembrane region" description="Helical" evidence="6">
    <location>
        <begin position="186"/>
        <end position="206"/>
    </location>
</feature>
<dbReference type="OrthoDB" id="9814608at2"/>
<feature type="transmembrane region" description="Helical" evidence="6">
    <location>
        <begin position="143"/>
        <end position="164"/>
    </location>
</feature>
<dbReference type="EMBL" id="SUME01000004">
    <property type="protein sequence ID" value="TJZ60818.1"/>
    <property type="molecule type" value="Genomic_DNA"/>
</dbReference>
<comment type="caution">
    <text evidence="7">The sequence shown here is derived from an EMBL/GenBank/DDBJ whole genome shotgun (WGS) entry which is preliminary data.</text>
</comment>
<dbReference type="AlphaFoldDB" id="A0A4V5MMN3"/>
<feature type="transmembrane region" description="Helical" evidence="6">
    <location>
        <begin position="70"/>
        <end position="92"/>
    </location>
</feature>
<keyword evidence="8" id="KW-1185">Reference proteome</keyword>
<sequence>MIYGMSTIISRMLNFLLTPLFVGKFPATVYGIFTNLYAYASMINAILAFGMETTYFRYLQKVEEKDKDKVFNNSFIITIITAILFLLTVFSMSEPIARWLNDGNEVGQYIEFVKFFAIILTADALAVIPFAKLRAQGRPIRYGMLKLINIFILISCNLFLLYWLPSWKETSLFWNSFASGWYRNDWIGNVFISNLIASVITLVLLIPQLMHFKLKPDPVLINNMLRYSFPILIANISFIINENLDKILFPKLLIGEAGDRDLGVYGAVAKIAVFLNLFITAFRLGAEPFFFSYSKNENARKTYALIMDYFVIAMVIVMVGICANIEWLKYFIEGESEVEQAIYWSGLFIIPILLFNYVLLGIYMNLSIWYKLSDQTRYALYISGIGALCTIVLNVWLIPLYSYVGAVFGTTVAYILMVGLSYYWGQKNYPIPYNLKKILSYLITGVVLSWLIYSLFDRSIFIGNMLLFLFLFVVLFKEKKQLLRFLKK</sequence>
<comment type="subcellular location">
    <subcellularLocation>
        <location evidence="1">Cell membrane</location>
        <topology evidence="1">Multi-pass membrane protein</topology>
    </subcellularLocation>
</comment>
<dbReference type="RefSeq" id="WP_136901658.1">
    <property type="nucleotide sequence ID" value="NZ_SUME01000004.1"/>
</dbReference>
<feature type="transmembrane region" description="Helical" evidence="6">
    <location>
        <begin position="303"/>
        <end position="321"/>
    </location>
</feature>
<dbReference type="Pfam" id="PF01943">
    <property type="entry name" value="Polysacc_synt"/>
    <property type="match status" value="1"/>
</dbReference>
<feature type="transmembrane region" description="Helical" evidence="6">
    <location>
        <begin position="378"/>
        <end position="397"/>
    </location>
</feature>
<feature type="transmembrane region" description="Helical" evidence="6">
    <location>
        <begin position="112"/>
        <end position="131"/>
    </location>
</feature>
<keyword evidence="5 6" id="KW-0472">Membrane</keyword>
<name>A0A4V5MMN3_9SPHI</name>
<protein>
    <submittedName>
        <fullName evidence="7">Polysaccharide biosynthesis protein</fullName>
    </submittedName>
</protein>
<proteinExistence type="predicted"/>
<dbReference type="InterPro" id="IPR050833">
    <property type="entry name" value="Poly_Biosynth_Transport"/>
</dbReference>
<keyword evidence="3 6" id="KW-0812">Transmembrane</keyword>
<dbReference type="InterPro" id="IPR002797">
    <property type="entry name" value="Polysacc_synth"/>
</dbReference>
<feature type="transmembrane region" description="Helical" evidence="6">
    <location>
        <begin position="12"/>
        <end position="33"/>
    </location>
</feature>
<evidence type="ECO:0000256" key="6">
    <source>
        <dbReference type="SAM" id="Phobius"/>
    </source>
</evidence>
<evidence type="ECO:0000313" key="7">
    <source>
        <dbReference type="EMBL" id="TJZ60818.1"/>
    </source>
</evidence>
<feature type="transmembrane region" description="Helical" evidence="6">
    <location>
        <begin position="264"/>
        <end position="282"/>
    </location>
</feature>
<feature type="transmembrane region" description="Helical" evidence="6">
    <location>
        <begin position="459"/>
        <end position="476"/>
    </location>
</feature>
<feature type="transmembrane region" description="Helical" evidence="6">
    <location>
        <begin position="341"/>
        <end position="366"/>
    </location>
</feature>
<accession>A0A4V5MMN3</accession>
<evidence type="ECO:0000256" key="1">
    <source>
        <dbReference type="ARBA" id="ARBA00004651"/>
    </source>
</evidence>
<evidence type="ECO:0000256" key="3">
    <source>
        <dbReference type="ARBA" id="ARBA00022692"/>
    </source>
</evidence>
<dbReference type="PANTHER" id="PTHR30250:SF11">
    <property type="entry name" value="O-ANTIGEN TRANSPORTER-RELATED"/>
    <property type="match status" value="1"/>
</dbReference>
<evidence type="ECO:0000256" key="2">
    <source>
        <dbReference type="ARBA" id="ARBA00022475"/>
    </source>
</evidence>
<dbReference type="PANTHER" id="PTHR30250">
    <property type="entry name" value="PST FAMILY PREDICTED COLANIC ACID TRANSPORTER"/>
    <property type="match status" value="1"/>
</dbReference>
<feature type="transmembrane region" description="Helical" evidence="6">
    <location>
        <begin position="437"/>
        <end position="453"/>
    </location>
</feature>
<feature type="transmembrane region" description="Helical" evidence="6">
    <location>
        <begin position="403"/>
        <end position="425"/>
    </location>
</feature>
<feature type="transmembrane region" description="Helical" evidence="6">
    <location>
        <begin position="227"/>
        <end position="244"/>
    </location>
</feature>
<evidence type="ECO:0000256" key="4">
    <source>
        <dbReference type="ARBA" id="ARBA00022989"/>
    </source>
</evidence>
<keyword evidence="2" id="KW-1003">Cell membrane</keyword>
<dbReference type="GO" id="GO:0005886">
    <property type="term" value="C:plasma membrane"/>
    <property type="evidence" value="ECO:0007669"/>
    <property type="project" value="UniProtKB-SubCell"/>
</dbReference>
<keyword evidence="4 6" id="KW-1133">Transmembrane helix</keyword>
<dbReference type="Proteomes" id="UP000306808">
    <property type="component" value="Unassembled WGS sequence"/>
</dbReference>